<protein>
    <submittedName>
        <fullName evidence="1">Uncharacterized protein</fullName>
    </submittedName>
</protein>
<evidence type="ECO:0000313" key="1">
    <source>
        <dbReference type="EMBL" id="KIJ35137.1"/>
    </source>
</evidence>
<dbReference type="HOGENOM" id="CLU_1283984_0_0_1"/>
<proteinExistence type="predicted"/>
<dbReference type="SUPFAM" id="SSF52047">
    <property type="entry name" value="RNI-like"/>
    <property type="match status" value="1"/>
</dbReference>
<reference evidence="1 2" key="1">
    <citation type="submission" date="2014-06" db="EMBL/GenBank/DDBJ databases">
        <title>Evolutionary Origins and Diversification of the Mycorrhizal Mutualists.</title>
        <authorList>
            <consortium name="DOE Joint Genome Institute"/>
            <consortium name="Mycorrhizal Genomics Consortium"/>
            <person name="Kohler A."/>
            <person name="Kuo A."/>
            <person name="Nagy L.G."/>
            <person name="Floudas D."/>
            <person name="Copeland A."/>
            <person name="Barry K.W."/>
            <person name="Cichocki N."/>
            <person name="Veneault-Fourrey C."/>
            <person name="LaButti K."/>
            <person name="Lindquist E.A."/>
            <person name="Lipzen A."/>
            <person name="Lundell T."/>
            <person name="Morin E."/>
            <person name="Murat C."/>
            <person name="Riley R."/>
            <person name="Ohm R."/>
            <person name="Sun H."/>
            <person name="Tunlid A."/>
            <person name="Henrissat B."/>
            <person name="Grigoriev I.V."/>
            <person name="Hibbett D.S."/>
            <person name="Martin F."/>
        </authorList>
    </citation>
    <scope>NUCLEOTIDE SEQUENCE [LARGE SCALE GENOMIC DNA]</scope>
    <source>
        <strain evidence="1 2">SS14</strain>
    </source>
</reference>
<gene>
    <name evidence="1" type="ORF">M422DRAFT_262696</name>
</gene>
<dbReference type="EMBL" id="KN837192">
    <property type="protein sequence ID" value="KIJ35137.1"/>
    <property type="molecule type" value="Genomic_DNA"/>
</dbReference>
<keyword evidence="2" id="KW-1185">Reference proteome</keyword>
<accession>A0A0C9V0H7</accession>
<evidence type="ECO:0000313" key="2">
    <source>
        <dbReference type="Proteomes" id="UP000054279"/>
    </source>
</evidence>
<name>A0A0C9V0H7_SPHS4</name>
<dbReference type="Proteomes" id="UP000054279">
    <property type="component" value="Unassembled WGS sequence"/>
</dbReference>
<organism evidence="1 2">
    <name type="scientific">Sphaerobolus stellatus (strain SS14)</name>
    <dbReference type="NCBI Taxonomy" id="990650"/>
    <lineage>
        <taxon>Eukaryota</taxon>
        <taxon>Fungi</taxon>
        <taxon>Dikarya</taxon>
        <taxon>Basidiomycota</taxon>
        <taxon>Agaricomycotina</taxon>
        <taxon>Agaricomycetes</taxon>
        <taxon>Phallomycetidae</taxon>
        <taxon>Geastrales</taxon>
        <taxon>Sphaerobolaceae</taxon>
        <taxon>Sphaerobolus</taxon>
    </lineage>
</organism>
<sequence length="241" mass="27891">MPGDPEIQSPDPYPSSLMEGFMRRHPLETISMPDATADFPNKISLWGLLPSLKTFNVSPVYLERAVDILGRGAVCRLTALNALSTSLSEPFPFHLRRLKYFSTSSYIFEPGLVNLVHNTPNLRGLKSCVPRILVELAKLQFLKYFCLDNCNIFPDEENVFVRTMRMVEEQTTIEYLRTSEMFLGDLPIDPNSWYRLIRDGKENYKGFYRMKRHREAGIEGGIEEREFSALDKEYVSEWDFN</sequence>
<dbReference type="AlphaFoldDB" id="A0A0C9V0H7"/>